<keyword evidence="2" id="KW-1185">Reference proteome</keyword>
<evidence type="ECO:0000313" key="2">
    <source>
        <dbReference type="Proteomes" id="UP000324222"/>
    </source>
</evidence>
<comment type="caution">
    <text evidence="1">The sequence shown here is derived from an EMBL/GenBank/DDBJ whole genome shotgun (WGS) entry which is preliminary data.</text>
</comment>
<gene>
    <name evidence="1" type="ORF">E2C01_010198</name>
</gene>
<proteinExistence type="predicted"/>
<evidence type="ECO:0000313" key="1">
    <source>
        <dbReference type="EMBL" id="MPC17346.1"/>
    </source>
</evidence>
<sequence>MLTRFLHYQSLQCYDAFPYSFCLLFSDFIQLQRLIWGLR</sequence>
<dbReference type="AlphaFoldDB" id="A0A5B7D818"/>
<organism evidence="1 2">
    <name type="scientific">Portunus trituberculatus</name>
    <name type="common">Swimming crab</name>
    <name type="synonym">Neptunus trituberculatus</name>
    <dbReference type="NCBI Taxonomy" id="210409"/>
    <lineage>
        <taxon>Eukaryota</taxon>
        <taxon>Metazoa</taxon>
        <taxon>Ecdysozoa</taxon>
        <taxon>Arthropoda</taxon>
        <taxon>Crustacea</taxon>
        <taxon>Multicrustacea</taxon>
        <taxon>Malacostraca</taxon>
        <taxon>Eumalacostraca</taxon>
        <taxon>Eucarida</taxon>
        <taxon>Decapoda</taxon>
        <taxon>Pleocyemata</taxon>
        <taxon>Brachyura</taxon>
        <taxon>Eubrachyura</taxon>
        <taxon>Portunoidea</taxon>
        <taxon>Portunidae</taxon>
        <taxon>Portuninae</taxon>
        <taxon>Portunus</taxon>
    </lineage>
</organism>
<reference evidence="1 2" key="1">
    <citation type="submission" date="2019-05" db="EMBL/GenBank/DDBJ databases">
        <title>Another draft genome of Portunus trituberculatus and its Hox gene families provides insights of decapod evolution.</title>
        <authorList>
            <person name="Jeong J.-H."/>
            <person name="Song I."/>
            <person name="Kim S."/>
            <person name="Choi T."/>
            <person name="Kim D."/>
            <person name="Ryu S."/>
            <person name="Kim W."/>
        </authorList>
    </citation>
    <scope>NUCLEOTIDE SEQUENCE [LARGE SCALE GENOMIC DNA]</scope>
    <source>
        <tissue evidence="1">Muscle</tissue>
    </source>
</reference>
<name>A0A5B7D818_PORTR</name>
<protein>
    <submittedName>
        <fullName evidence="1">Uncharacterized protein</fullName>
    </submittedName>
</protein>
<accession>A0A5B7D818</accession>
<dbReference type="EMBL" id="VSRR010000581">
    <property type="protein sequence ID" value="MPC17346.1"/>
    <property type="molecule type" value="Genomic_DNA"/>
</dbReference>
<dbReference type="Proteomes" id="UP000324222">
    <property type="component" value="Unassembled WGS sequence"/>
</dbReference>